<dbReference type="Proteomes" id="UP001166293">
    <property type="component" value="Unassembled WGS sequence"/>
</dbReference>
<evidence type="ECO:0000313" key="2">
    <source>
        <dbReference type="EMBL" id="MBV2358913.1"/>
    </source>
</evidence>
<proteinExistence type="predicted"/>
<dbReference type="InterPro" id="IPR006158">
    <property type="entry name" value="Cobalamin-bd"/>
</dbReference>
<feature type="domain" description="B12-binding" evidence="1">
    <location>
        <begin position="143"/>
        <end position="268"/>
    </location>
</feature>
<accession>A0ABS6N4H0</accession>
<dbReference type="PROSITE" id="PS51332">
    <property type="entry name" value="B12_BINDING"/>
    <property type="match status" value="1"/>
</dbReference>
<dbReference type="RefSeq" id="WP_217776759.1">
    <property type="nucleotide sequence ID" value="NZ_JAHRWL010000001.1"/>
</dbReference>
<sequence length="268" mass="28996">MNDFDDSFFDKSEARIAALQARLSQDALEGIAREAVRRLAERDSRLGGTDPEHPVAADIATLVAALINRDQARARVKMQWLQAQGLTLDVLYGRYLAPAAALLGQMWEQDRLSFAEVTMGAGRIFELVRMLRDALPPTRITRNAPVLFATVPGEQHGIGIEMAAELFRQHGWDVRLMIGADHDTIMAEIGQVACVVLGLSSGGRASAAALAQLVHAVRVTYPEVYLMLSGRVVTEDPGLISAMQPDTAIANVEDALAVIEALSGEAVR</sequence>
<comment type="caution">
    <text evidence="2">The sequence shown here is derived from an EMBL/GenBank/DDBJ whole genome shotgun (WGS) entry which is preliminary data.</text>
</comment>
<protein>
    <submittedName>
        <fullName evidence="2">Cobalamin-dependent protein</fullName>
    </submittedName>
</protein>
<reference evidence="2" key="1">
    <citation type="submission" date="2021-06" db="EMBL/GenBank/DDBJ databases">
        <title>Thalassococcus sp. CAU 1522 isolated from sea sand, Republic of Korea.</title>
        <authorList>
            <person name="Kim W."/>
        </authorList>
    </citation>
    <scope>NUCLEOTIDE SEQUENCE</scope>
    <source>
        <strain evidence="2">CAU 1522</strain>
    </source>
</reference>
<dbReference type="Pfam" id="PF02310">
    <property type="entry name" value="B12-binding"/>
    <property type="match status" value="1"/>
</dbReference>
<evidence type="ECO:0000259" key="1">
    <source>
        <dbReference type="PROSITE" id="PS51332"/>
    </source>
</evidence>
<gene>
    <name evidence="2" type="ORF">KUH32_03930</name>
</gene>
<name>A0ABS6N4H0_9RHOB</name>
<organism evidence="2 3">
    <name type="scientific">Thalassococcus arenae</name>
    <dbReference type="NCBI Taxonomy" id="2851652"/>
    <lineage>
        <taxon>Bacteria</taxon>
        <taxon>Pseudomonadati</taxon>
        <taxon>Pseudomonadota</taxon>
        <taxon>Alphaproteobacteria</taxon>
        <taxon>Rhodobacterales</taxon>
        <taxon>Roseobacteraceae</taxon>
        <taxon>Thalassococcus</taxon>
    </lineage>
</organism>
<evidence type="ECO:0000313" key="3">
    <source>
        <dbReference type="Proteomes" id="UP001166293"/>
    </source>
</evidence>
<dbReference type="EMBL" id="JAHRWL010000001">
    <property type="protein sequence ID" value="MBV2358913.1"/>
    <property type="molecule type" value="Genomic_DNA"/>
</dbReference>
<keyword evidence="3" id="KW-1185">Reference proteome</keyword>